<organism evidence="4 5">
    <name type="scientific">Colletotrichum fructicola (strain Nara gc5)</name>
    <name type="common">Anthracnose fungus</name>
    <name type="synonym">Colletotrichum gloeosporioides (strain Nara gc5)</name>
    <dbReference type="NCBI Taxonomy" id="1213859"/>
    <lineage>
        <taxon>Eukaryota</taxon>
        <taxon>Fungi</taxon>
        <taxon>Dikarya</taxon>
        <taxon>Ascomycota</taxon>
        <taxon>Pezizomycotina</taxon>
        <taxon>Sordariomycetes</taxon>
        <taxon>Hypocreomycetidae</taxon>
        <taxon>Glomerellales</taxon>
        <taxon>Glomerellaceae</taxon>
        <taxon>Colletotrichum</taxon>
        <taxon>Colletotrichum gloeosporioides species complex</taxon>
    </lineage>
</organism>
<feature type="signal peptide" evidence="2">
    <location>
        <begin position="1"/>
        <end position="19"/>
    </location>
</feature>
<proteinExistence type="predicted"/>
<evidence type="ECO:0000313" key="5">
    <source>
        <dbReference type="Proteomes" id="UP000011096"/>
    </source>
</evidence>
<protein>
    <submittedName>
        <fullName evidence="4">Putative cell agglutination protein pfl4</fullName>
    </submittedName>
</protein>
<reference evidence="4 5" key="2">
    <citation type="submission" date="2020-04" db="EMBL/GenBank/DDBJ databases">
        <title>Genome sequencing and assembly of multiple isolates from the Colletotrichum gloeosporioides species complex.</title>
        <authorList>
            <person name="Gan P."/>
            <person name="Shirasu K."/>
        </authorList>
    </citation>
    <scope>NUCLEOTIDE SEQUENCE [LARGE SCALE GENOMIC DNA]</scope>
    <source>
        <strain evidence="4 5">Nara gc5</strain>
    </source>
</reference>
<dbReference type="AlphaFoldDB" id="A0A7J6J2Y4"/>
<gene>
    <name evidence="4" type="primary">pfl4</name>
    <name evidence="4" type="ORF">CGGC5_v007104</name>
</gene>
<dbReference type="InterPro" id="IPR018871">
    <property type="entry name" value="GLEYA_adhesin_domain"/>
</dbReference>
<feature type="domain" description="GLEYA adhesin" evidence="3">
    <location>
        <begin position="219"/>
        <end position="304"/>
    </location>
</feature>
<dbReference type="EMBL" id="ANPB02000004">
    <property type="protein sequence ID" value="KAF4484122.1"/>
    <property type="molecule type" value="Genomic_DNA"/>
</dbReference>
<accession>A0A7J6J2Y4</accession>
<evidence type="ECO:0000259" key="3">
    <source>
        <dbReference type="Pfam" id="PF10528"/>
    </source>
</evidence>
<dbReference type="Proteomes" id="UP000011096">
    <property type="component" value="Unassembled WGS sequence"/>
</dbReference>
<dbReference type="OrthoDB" id="4388755at2759"/>
<evidence type="ECO:0000313" key="4">
    <source>
        <dbReference type="EMBL" id="KAF4484122.1"/>
    </source>
</evidence>
<dbReference type="RefSeq" id="XP_066008664.1">
    <property type="nucleotide sequence ID" value="XM_066151799.1"/>
</dbReference>
<keyword evidence="2" id="KW-0732">Signal</keyword>
<dbReference type="GeneID" id="43608549"/>
<dbReference type="Pfam" id="PF10528">
    <property type="entry name" value="GLEYA"/>
    <property type="match status" value="1"/>
</dbReference>
<reference evidence="4 5" key="1">
    <citation type="submission" date="2012-08" db="EMBL/GenBank/DDBJ databases">
        <authorList>
            <person name="Gan P.H.P."/>
            <person name="Ikeda K."/>
            <person name="Irieda H."/>
            <person name="Narusaka M."/>
            <person name="O'Connell R.J."/>
            <person name="Narusaka Y."/>
            <person name="Takano Y."/>
            <person name="Kubo Y."/>
            <person name="Shirasu K."/>
        </authorList>
    </citation>
    <scope>NUCLEOTIDE SEQUENCE [LARGE SCALE GENOMIC DNA]</scope>
    <source>
        <strain evidence="4 5">Nara gc5</strain>
    </source>
</reference>
<name>A0A7J6J2Y4_COLFN</name>
<sequence>MKSPATLSIFLFLSRVASAAVCNNNCGRQVAGTGRNDPSLASRSSLCAAFVSTYATVPATPQPTVTLSVPSPVQKRNVHGPRQETPATTVLGTKPAYASSCPDAAAYWSACQCFEGIKPTTIPVTAPTGVASSTASASCTPSAEFALHVIEERSTLCRNTLQNADVRANTYNLKNLVQGRVPVGIGHTEVPRYSQNDENQPINYRGVQGPAGSTIKCNILVHRGYLRASLSGSYEFIVGEADDVVMVWLGDKAKSGFDANNADITVQKGFRSYPYSEFIYFETVEEYIPFRIFWSNGRGGGAFSSGVYPDYTLGLDLPEALPRRGLLGKMRSGANEVYRIRYVPPVLQNTILCGSENAETTFPLANLSLLALEIATYVVQIM</sequence>
<evidence type="ECO:0000256" key="2">
    <source>
        <dbReference type="SAM" id="SignalP"/>
    </source>
</evidence>
<evidence type="ECO:0000256" key="1">
    <source>
        <dbReference type="SAM" id="MobiDB-lite"/>
    </source>
</evidence>
<comment type="caution">
    <text evidence="4">The sequence shown here is derived from an EMBL/GenBank/DDBJ whole genome shotgun (WGS) entry which is preliminary data.</text>
</comment>
<keyword evidence="5" id="KW-1185">Reference proteome</keyword>
<feature type="chain" id="PRO_5029670191" evidence="2">
    <location>
        <begin position="20"/>
        <end position="382"/>
    </location>
</feature>
<feature type="region of interest" description="Disordered" evidence="1">
    <location>
        <begin position="69"/>
        <end position="88"/>
    </location>
</feature>
<dbReference type="Gene3D" id="2.60.120.1560">
    <property type="match status" value="1"/>
</dbReference>
<dbReference type="InParanoid" id="A0A7J6J2Y4"/>